<dbReference type="AlphaFoldDB" id="A0A9P5MS21"/>
<evidence type="ECO:0000313" key="3">
    <source>
        <dbReference type="Proteomes" id="UP000759537"/>
    </source>
</evidence>
<feature type="region of interest" description="Disordered" evidence="1">
    <location>
        <begin position="1"/>
        <end position="63"/>
    </location>
</feature>
<protein>
    <submittedName>
        <fullName evidence="2">Uncharacterized protein</fullName>
    </submittedName>
</protein>
<accession>A0A9P5MS21</accession>
<sequence>MGITTNSRWMHSAHTDKRPENTKNPAECGPPASLTFRPDSTFLTPPSPSPSSSTRRENEQRNQQFIYPTRSSFFLLCKFIYEDFLPAPRTTIQIAYDISHIEQLPEEHMKNYGMLSPKGLQLIKMGWLTVADVRLNLHPRKYAALAQYNDRPDEQQYSFVIVPPNQSIPTPSHEFFVYNTTGFSDDVRGRGGHPPHPHPPIPPTPVETLVSSWAAAVTGGGGG</sequence>
<evidence type="ECO:0000256" key="1">
    <source>
        <dbReference type="SAM" id="MobiDB-lite"/>
    </source>
</evidence>
<dbReference type="Proteomes" id="UP000759537">
    <property type="component" value="Unassembled WGS sequence"/>
</dbReference>
<name>A0A9P5MS21_9AGAM</name>
<evidence type="ECO:0000313" key="2">
    <source>
        <dbReference type="EMBL" id="KAF8476461.1"/>
    </source>
</evidence>
<comment type="caution">
    <text evidence="2">The sequence shown here is derived from an EMBL/GenBank/DDBJ whole genome shotgun (WGS) entry which is preliminary data.</text>
</comment>
<reference evidence="2" key="2">
    <citation type="journal article" date="2020" name="Nat. Commun.">
        <title>Large-scale genome sequencing of mycorrhizal fungi provides insights into the early evolution of symbiotic traits.</title>
        <authorList>
            <person name="Miyauchi S."/>
            <person name="Kiss E."/>
            <person name="Kuo A."/>
            <person name="Drula E."/>
            <person name="Kohler A."/>
            <person name="Sanchez-Garcia M."/>
            <person name="Morin E."/>
            <person name="Andreopoulos B."/>
            <person name="Barry K.W."/>
            <person name="Bonito G."/>
            <person name="Buee M."/>
            <person name="Carver A."/>
            <person name="Chen C."/>
            <person name="Cichocki N."/>
            <person name="Clum A."/>
            <person name="Culley D."/>
            <person name="Crous P.W."/>
            <person name="Fauchery L."/>
            <person name="Girlanda M."/>
            <person name="Hayes R.D."/>
            <person name="Keri Z."/>
            <person name="LaButti K."/>
            <person name="Lipzen A."/>
            <person name="Lombard V."/>
            <person name="Magnuson J."/>
            <person name="Maillard F."/>
            <person name="Murat C."/>
            <person name="Nolan M."/>
            <person name="Ohm R.A."/>
            <person name="Pangilinan J."/>
            <person name="Pereira M.F."/>
            <person name="Perotto S."/>
            <person name="Peter M."/>
            <person name="Pfister S."/>
            <person name="Riley R."/>
            <person name="Sitrit Y."/>
            <person name="Stielow J.B."/>
            <person name="Szollosi G."/>
            <person name="Zifcakova L."/>
            <person name="Stursova M."/>
            <person name="Spatafora J.W."/>
            <person name="Tedersoo L."/>
            <person name="Vaario L.M."/>
            <person name="Yamada A."/>
            <person name="Yan M."/>
            <person name="Wang P."/>
            <person name="Xu J."/>
            <person name="Bruns T."/>
            <person name="Baldrian P."/>
            <person name="Vilgalys R."/>
            <person name="Dunand C."/>
            <person name="Henrissat B."/>
            <person name="Grigoriev I.V."/>
            <person name="Hibbett D."/>
            <person name="Nagy L.G."/>
            <person name="Martin F.M."/>
        </authorList>
    </citation>
    <scope>NUCLEOTIDE SEQUENCE</scope>
    <source>
        <strain evidence="2">Prilba</strain>
    </source>
</reference>
<organism evidence="2 3">
    <name type="scientific">Russula ochroleuca</name>
    <dbReference type="NCBI Taxonomy" id="152965"/>
    <lineage>
        <taxon>Eukaryota</taxon>
        <taxon>Fungi</taxon>
        <taxon>Dikarya</taxon>
        <taxon>Basidiomycota</taxon>
        <taxon>Agaricomycotina</taxon>
        <taxon>Agaricomycetes</taxon>
        <taxon>Russulales</taxon>
        <taxon>Russulaceae</taxon>
        <taxon>Russula</taxon>
    </lineage>
</organism>
<keyword evidence="3" id="KW-1185">Reference proteome</keyword>
<proteinExistence type="predicted"/>
<reference evidence="2" key="1">
    <citation type="submission" date="2019-10" db="EMBL/GenBank/DDBJ databases">
        <authorList>
            <consortium name="DOE Joint Genome Institute"/>
            <person name="Kuo A."/>
            <person name="Miyauchi S."/>
            <person name="Kiss E."/>
            <person name="Drula E."/>
            <person name="Kohler A."/>
            <person name="Sanchez-Garcia M."/>
            <person name="Andreopoulos B."/>
            <person name="Barry K.W."/>
            <person name="Bonito G."/>
            <person name="Buee M."/>
            <person name="Carver A."/>
            <person name="Chen C."/>
            <person name="Cichocki N."/>
            <person name="Clum A."/>
            <person name="Culley D."/>
            <person name="Crous P.W."/>
            <person name="Fauchery L."/>
            <person name="Girlanda M."/>
            <person name="Hayes R."/>
            <person name="Keri Z."/>
            <person name="LaButti K."/>
            <person name="Lipzen A."/>
            <person name="Lombard V."/>
            <person name="Magnuson J."/>
            <person name="Maillard F."/>
            <person name="Morin E."/>
            <person name="Murat C."/>
            <person name="Nolan M."/>
            <person name="Ohm R."/>
            <person name="Pangilinan J."/>
            <person name="Pereira M."/>
            <person name="Perotto S."/>
            <person name="Peter M."/>
            <person name="Riley R."/>
            <person name="Sitrit Y."/>
            <person name="Stielow B."/>
            <person name="Szollosi G."/>
            <person name="Zifcakova L."/>
            <person name="Stursova M."/>
            <person name="Spatafora J.W."/>
            <person name="Tedersoo L."/>
            <person name="Vaario L.-M."/>
            <person name="Yamada A."/>
            <person name="Yan M."/>
            <person name="Wang P."/>
            <person name="Xu J."/>
            <person name="Bruns T."/>
            <person name="Baldrian P."/>
            <person name="Vilgalys R."/>
            <person name="Henrissat B."/>
            <person name="Grigoriev I.V."/>
            <person name="Hibbett D."/>
            <person name="Nagy L.G."/>
            <person name="Martin F.M."/>
        </authorList>
    </citation>
    <scope>NUCLEOTIDE SEQUENCE</scope>
    <source>
        <strain evidence="2">Prilba</strain>
    </source>
</reference>
<gene>
    <name evidence="2" type="ORF">DFH94DRAFT_683851</name>
</gene>
<dbReference type="OrthoDB" id="3244491at2759"/>
<dbReference type="EMBL" id="WHVB01000015">
    <property type="protein sequence ID" value="KAF8476461.1"/>
    <property type="molecule type" value="Genomic_DNA"/>
</dbReference>